<comment type="caution">
    <text evidence="2">The sequence shown here is derived from an EMBL/GenBank/DDBJ whole genome shotgun (WGS) entry which is preliminary data.</text>
</comment>
<feature type="region of interest" description="Disordered" evidence="1">
    <location>
        <begin position="66"/>
        <end position="121"/>
    </location>
</feature>
<dbReference type="AlphaFoldDB" id="A0AAV7U729"/>
<evidence type="ECO:0000256" key="1">
    <source>
        <dbReference type="SAM" id="MobiDB-lite"/>
    </source>
</evidence>
<dbReference type="Proteomes" id="UP001066276">
    <property type="component" value="Chromosome 3_1"/>
</dbReference>
<dbReference type="EMBL" id="JANPWB010000005">
    <property type="protein sequence ID" value="KAJ1184655.1"/>
    <property type="molecule type" value="Genomic_DNA"/>
</dbReference>
<proteinExistence type="predicted"/>
<accession>A0AAV7U729</accession>
<evidence type="ECO:0000313" key="2">
    <source>
        <dbReference type="EMBL" id="KAJ1184655.1"/>
    </source>
</evidence>
<feature type="region of interest" description="Disordered" evidence="1">
    <location>
        <begin position="377"/>
        <end position="403"/>
    </location>
</feature>
<reference evidence="2" key="1">
    <citation type="journal article" date="2022" name="bioRxiv">
        <title>Sequencing and chromosome-scale assembly of the giantPleurodeles waltlgenome.</title>
        <authorList>
            <person name="Brown T."/>
            <person name="Elewa A."/>
            <person name="Iarovenko S."/>
            <person name="Subramanian E."/>
            <person name="Araus A.J."/>
            <person name="Petzold A."/>
            <person name="Susuki M."/>
            <person name="Suzuki K.-i.T."/>
            <person name="Hayashi T."/>
            <person name="Toyoda A."/>
            <person name="Oliveira C."/>
            <person name="Osipova E."/>
            <person name="Leigh N.D."/>
            <person name="Simon A."/>
            <person name="Yun M.H."/>
        </authorList>
    </citation>
    <scope>NUCLEOTIDE SEQUENCE</scope>
    <source>
        <strain evidence="2">20211129_DDA</strain>
        <tissue evidence="2">Liver</tissue>
    </source>
</reference>
<evidence type="ECO:0000313" key="3">
    <source>
        <dbReference type="Proteomes" id="UP001066276"/>
    </source>
</evidence>
<protein>
    <submittedName>
        <fullName evidence="2">Uncharacterized protein</fullName>
    </submittedName>
</protein>
<name>A0AAV7U729_PLEWA</name>
<feature type="region of interest" description="Disordered" evidence="1">
    <location>
        <begin position="1"/>
        <end position="46"/>
    </location>
</feature>
<keyword evidence="3" id="KW-1185">Reference proteome</keyword>
<feature type="compositionally biased region" description="Basic residues" evidence="1">
    <location>
        <begin position="74"/>
        <end position="83"/>
    </location>
</feature>
<feature type="compositionally biased region" description="Low complexity" evidence="1">
    <location>
        <begin position="34"/>
        <end position="46"/>
    </location>
</feature>
<gene>
    <name evidence="2" type="ORF">NDU88_001458</name>
</gene>
<feature type="compositionally biased region" description="Basic residues" evidence="1">
    <location>
        <begin position="92"/>
        <end position="101"/>
    </location>
</feature>
<sequence>MGGCSTSQPKRPGRRATNPSADREPEEVEPLPEQAVAQAQAQAQARQVQLEGRGSIVRFLRRTATGSPEWGREHVRRQQRRKLTAGSAQRSKAPHRARARQTHQQAQSVLQKGSEPTDPSHAQLCLQLATTTRHSMTPPCHKLAPPAATLDESVSPQTSWHKDLFATADTVNQHAHKPEEHKPARNNFTTIAQVIGELEWSPVQAEQTETANPTELSSRGKPTILLIIKGRSSLTDQELGALSKQFLNNLEEQINRTFSLTTTTTKHYEKDEVGSGPSVSTTPECLTNAQELAAIGASQDIMTRALICQSNKMELQLDLFQTLATYLLDVRTKVTNIEKLLPTTTMRAQCPSSPILEKLCDLLTILRKLVEEVKSTPSNDKARISTLPHQGGQLSPHPRPKYRHSKNEYKELTMSRPWGGQPLLGHHTQPRQRHNVPRRMKIGNHRRDYNPW</sequence>
<organism evidence="2 3">
    <name type="scientific">Pleurodeles waltl</name>
    <name type="common">Iberian ribbed newt</name>
    <dbReference type="NCBI Taxonomy" id="8319"/>
    <lineage>
        <taxon>Eukaryota</taxon>
        <taxon>Metazoa</taxon>
        <taxon>Chordata</taxon>
        <taxon>Craniata</taxon>
        <taxon>Vertebrata</taxon>
        <taxon>Euteleostomi</taxon>
        <taxon>Amphibia</taxon>
        <taxon>Batrachia</taxon>
        <taxon>Caudata</taxon>
        <taxon>Salamandroidea</taxon>
        <taxon>Salamandridae</taxon>
        <taxon>Pleurodelinae</taxon>
        <taxon>Pleurodeles</taxon>
    </lineage>
</organism>